<feature type="domain" description="Acyl-CoA thioesterase-like N-terminal HotDog" evidence="2">
    <location>
        <begin position="33"/>
        <end position="116"/>
    </location>
</feature>
<evidence type="ECO:0000313" key="4">
    <source>
        <dbReference type="EMBL" id="TQN40945.1"/>
    </source>
</evidence>
<name>A0A543PA39_9ACTN</name>
<feature type="domain" description="Acyl-CoA thioesterase-like C-terminal" evidence="3">
    <location>
        <begin position="139"/>
        <end position="270"/>
    </location>
</feature>
<gene>
    <name evidence="4" type="ORF">FHU33_0297</name>
</gene>
<dbReference type="Pfam" id="PF20789">
    <property type="entry name" value="4HBT_3C"/>
    <property type="match status" value="1"/>
</dbReference>
<dbReference type="Gene3D" id="2.40.160.210">
    <property type="entry name" value="Acyl-CoA thioesterase, double hotdog domain"/>
    <property type="match status" value="1"/>
</dbReference>
<dbReference type="SUPFAM" id="SSF54637">
    <property type="entry name" value="Thioesterase/thiol ester dehydrase-isomerase"/>
    <property type="match status" value="2"/>
</dbReference>
<dbReference type="EMBL" id="VFQE01000001">
    <property type="protein sequence ID" value="TQN40945.1"/>
    <property type="molecule type" value="Genomic_DNA"/>
</dbReference>
<dbReference type="AlphaFoldDB" id="A0A543PA39"/>
<dbReference type="Pfam" id="PF13622">
    <property type="entry name" value="4HBT_3"/>
    <property type="match status" value="1"/>
</dbReference>
<evidence type="ECO:0000256" key="1">
    <source>
        <dbReference type="SAM" id="MobiDB-lite"/>
    </source>
</evidence>
<accession>A0A543PA39</accession>
<dbReference type="InterPro" id="IPR042171">
    <property type="entry name" value="Acyl-CoA_hotdog"/>
</dbReference>
<evidence type="ECO:0000259" key="2">
    <source>
        <dbReference type="Pfam" id="PF13622"/>
    </source>
</evidence>
<feature type="region of interest" description="Disordered" evidence="1">
    <location>
        <begin position="119"/>
        <end position="141"/>
    </location>
</feature>
<dbReference type="Proteomes" id="UP000319865">
    <property type="component" value="Unassembled WGS sequence"/>
</dbReference>
<organism evidence="4 5">
    <name type="scientific">Blastococcus colisei</name>
    <dbReference type="NCBI Taxonomy" id="1564162"/>
    <lineage>
        <taxon>Bacteria</taxon>
        <taxon>Bacillati</taxon>
        <taxon>Actinomycetota</taxon>
        <taxon>Actinomycetes</taxon>
        <taxon>Geodermatophilales</taxon>
        <taxon>Geodermatophilaceae</taxon>
        <taxon>Blastococcus</taxon>
    </lineage>
</organism>
<dbReference type="InterPro" id="IPR029069">
    <property type="entry name" value="HotDog_dom_sf"/>
</dbReference>
<dbReference type="InterPro" id="IPR049449">
    <property type="entry name" value="TesB_ACOT8-like_N"/>
</dbReference>
<dbReference type="InterPro" id="IPR049450">
    <property type="entry name" value="ACOT8-like_C"/>
</dbReference>
<evidence type="ECO:0000313" key="5">
    <source>
        <dbReference type="Proteomes" id="UP000319865"/>
    </source>
</evidence>
<keyword evidence="5" id="KW-1185">Reference proteome</keyword>
<protein>
    <submittedName>
        <fullName evidence="4">Thioesterase superfamily protein</fullName>
    </submittedName>
</protein>
<evidence type="ECO:0000259" key="3">
    <source>
        <dbReference type="Pfam" id="PF20789"/>
    </source>
</evidence>
<sequence>MSEADARLQDMELPTALYESTDDGYLATALTIGPWDAGLQHAGPPAALLLREAERAGAIEGGQTVRMAYDIFAPVPVGPVRITASVVRPGRRIELVETVLTAGDERPLMRLSAWRMRARSDGAAPEPPAPHPAASGPEESRRELAAFFTTEVAYHRALDWRFPTGSFNSPGPASAWTTPRCTLVAGEPMTPLQHLLVMTDAASGISAVLDWTTATFANVDLLVSLHRPPRGDWLGMDAVTTLGGTGAAQCTAVLFDAEGPIGRSAQSLFVEPR</sequence>
<proteinExistence type="predicted"/>
<comment type="caution">
    <text evidence="4">The sequence shown here is derived from an EMBL/GenBank/DDBJ whole genome shotgun (WGS) entry which is preliminary data.</text>
</comment>
<reference evidence="4 5" key="1">
    <citation type="submission" date="2019-06" db="EMBL/GenBank/DDBJ databases">
        <title>Sequencing the genomes of 1000 actinobacteria strains.</title>
        <authorList>
            <person name="Klenk H.-P."/>
        </authorList>
    </citation>
    <scope>NUCLEOTIDE SEQUENCE [LARGE SCALE GENOMIC DNA]</scope>
    <source>
        <strain evidence="4 5">DSM 46837</strain>
    </source>
</reference>